<proteinExistence type="predicted"/>
<evidence type="ECO:0000256" key="3">
    <source>
        <dbReference type="ARBA" id="ARBA00022840"/>
    </source>
</evidence>
<dbReference type="AlphaFoldDB" id="A0A2U1PXA9"/>
<dbReference type="GO" id="GO:0017116">
    <property type="term" value="F:single-stranded DNA helicase activity"/>
    <property type="evidence" value="ECO:0007669"/>
    <property type="project" value="TreeGrafter"/>
</dbReference>
<dbReference type="GO" id="GO:0006270">
    <property type="term" value="P:DNA replication initiation"/>
    <property type="evidence" value="ECO:0007669"/>
    <property type="project" value="TreeGrafter"/>
</dbReference>
<dbReference type="PROSITE" id="PS50051">
    <property type="entry name" value="MCM_2"/>
    <property type="match status" value="1"/>
</dbReference>
<evidence type="ECO:0000256" key="1">
    <source>
        <dbReference type="ARBA" id="ARBA00012551"/>
    </source>
</evidence>
<dbReference type="GO" id="GO:0005524">
    <property type="term" value="F:ATP binding"/>
    <property type="evidence" value="ECO:0007669"/>
    <property type="project" value="UniProtKB-KW"/>
</dbReference>
<dbReference type="GO" id="GO:0005634">
    <property type="term" value="C:nucleus"/>
    <property type="evidence" value="ECO:0007669"/>
    <property type="project" value="TreeGrafter"/>
</dbReference>
<dbReference type="PRINTS" id="PR01657">
    <property type="entry name" value="MCMFAMILY"/>
</dbReference>
<dbReference type="InterPro" id="IPR001208">
    <property type="entry name" value="MCM_dom"/>
</dbReference>
<gene>
    <name evidence="6" type="ORF">CTI12_AA101010</name>
</gene>
<dbReference type="STRING" id="35608.A0A2U1PXA9"/>
<reference evidence="6 7" key="1">
    <citation type="journal article" date="2018" name="Mol. Plant">
        <title>The genome of Artemisia annua provides insight into the evolution of Asteraceae family and artemisinin biosynthesis.</title>
        <authorList>
            <person name="Shen Q."/>
            <person name="Zhang L."/>
            <person name="Liao Z."/>
            <person name="Wang S."/>
            <person name="Yan T."/>
            <person name="Shi P."/>
            <person name="Liu M."/>
            <person name="Fu X."/>
            <person name="Pan Q."/>
            <person name="Wang Y."/>
            <person name="Lv Z."/>
            <person name="Lu X."/>
            <person name="Zhang F."/>
            <person name="Jiang W."/>
            <person name="Ma Y."/>
            <person name="Chen M."/>
            <person name="Hao X."/>
            <person name="Li L."/>
            <person name="Tang Y."/>
            <person name="Lv G."/>
            <person name="Zhou Y."/>
            <person name="Sun X."/>
            <person name="Brodelius P.E."/>
            <person name="Rose J.K.C."/>
            <person name="Tang K."/>
        </authorList>
    </citation>
    <scope>NUCLEOTIDE SEQUENCE [LARGE SCALE GENOMIC DNA]</scope>
    <source>
        <strain evidence="7">cv. Huhao1</strain>
        <tissue evidence="6">Leaf</tissue>
    </source>
</reference>
<dbReference type="GO" id="GO:0042555">
    <property type="term" value="C:MCM complex"/>
    <property type="evidence" value="ECO:0007669"/>
    <property type="project" value="TreeGrafter"/>
</dbReference>
<dbReference type="PANTHER" id="PTHR11630:SF42">
    <property type="entry name" value="DNA REPLICATION LICENSING FACTOR MCM5"/>
    <property type="match status" value="1"/>
</dbReference>
<protein>
    <recommendedName>
        <fullName evidence="1">DNA helicase</fullName>
        <ecNumber evidence="1">3.6.4.12</ecNumber>
    </recommendedName>
</protein>
<keyword evidence="4" id="KW-0238">DNA-binding</keyword>
<dbReference type="InterPro" id="IPR031327">
    <property type="entry name" value="MCM"/>
</dbReference>
<keyword evidence="2" id="KW-0547">Nucleotide-binding</keyword>
<dbReference type="GO" id="GO:0000727">
    <property type="term" value="P:double-strand break repair via break-induced replication"/>
    <property type="evidence" value="ECO:0007669"/>
    <property type="project" value="TreeGrafter"/>
</dbReference>
<dbReference type="InterPro" id="IPR027417">
    <property type="entry name" value="P-loop_NTPase"/>
</dbReference>
<dbReference type="Pfam" id="PF17855">
    <property type="entry name" value="MCM_lid"/>
    <property type="match status" value="1"/>
</dbReference>
<evidence type="ECO:0000256" key="4">
    <source>
        <dbReference type="ARBA" id="ARBA00023125"/>
    </source>
</evidence>
<feature type="domain" description="MCM C-terminal AAA(+) ATPase" evidence="5">
    <location>
        <begin position="7"/>
        <end position="63"/>
    </location>
</feature>
<dbReference type="EC" id="3.6.4.12" evidence="1"/>
<sequence>MKPWNIKTMSIAEAAITAVLNSRTVTLAAANPPSGRYDDLNTAQDSIDLQTTILSRVDLIFIVKGIRMFKVYSSANAANDPRDTKDDNCLKRYIQYCRIMSRPRLSKNAAKLLQKSYVKIRQTGHASSIGENRLNKCRLEHKMKQNRWIVIRLDGCSFRSVTTDVAVASEHVETVHRFRNVPAVSGIL</sequence>
<dbReference type="GO" id="GO:0003697">
    <property type="term" value="F:single-stranded DNA binding"/>
    <property type="evidence" value="ECO:0007669"/>
    <property type="project" value="TreeGrafter"/>
</dbReference>
<comment type="caution">
    <text evidence="6">The sequence shown here is derived from an EMBL/GenBank/DDBJ whole genome shotgun (WGS) entry which is preliminary data.</text>
</comment>
<evidence type="ECO:0000313" key="7">
    <source>
        <dbReference type="Proteomes" id="UP000245207"/>
    </source>
</evidence>
<dbReference type="Pfam" id="PF00493">
    <property type="entry name" value="MCM"/>
    <property type="match status" value="1"/>
</dbReference>
<dbReference type="GO" id="GO:0043138">
    <property type="term" value="F:3'-5' DNA helicase activity"/>
    <property type="evidence" value="ECO:0007669"/>
    <property type="project" value="TreeGrafter"/>
</dbReference>
<evidence type="ECO:0000259" key="5">
    <source>
        <dbReference type="PROSITE" id="PS50051"/>
    </source>
</evidence>
<dbReference type="InterPro" id="IPR041562">
    <property type="entry name" value="MCM_lid"/>
</dbReference>
<organism evidence="6 7">
    <name type="scientific">Artemisia annua</name>
    <name type="common">Sweet wormwood</name>
    <dbReference type="NCBI Taxonomy" id="35608"/>
    <lineage>
        <taxon>Eukaryota</taxon>
        <taxon>Viridiplantae</taxon>
        <taxon>Streptophyta</taxon>
        <taxon>Embryophyta</taxon>
        <taxon>Tracheophyta</taxon>
        <taxon>Spermatophyta</taxon>
        <taxon>Magnoliopsida</taxon>
        <taxon>eudicotyledons</taxon>
        <taxon>Gunneridae</taxon>
        <taxon>Pentapetalae</taxon>
        <taxon>asterids</taxon>
        <taxon>campanulids</taxon>
        <taxon>Asterales</taxon>
        <taxon>Asteraceae</taxon>
        <taxon>Asteroideae</taxon>
        <taxon>Anthemideae</taxon>
        <taxon>Artemisiinae</taxon>
        <taxon>Artemisia</taxon>
    </lineage>
</organism>
<evidence type="ECO:0000256" key="2">
    <source>
        <dbReference type="ARBA" id="ARBA00022741"/>
    </source>
</evidence>
<dbReference type="PANTHER" id="PTHR11630">
    <property type="entry name" value="DNA REPLICATION LICENSING FACTOR MCM FAMILY MEMBER"/>
    <property type="match status" value="1"/>
</dbReference>
<dbReference type="Proteomes" id="UP000245207">
    <property type="component" value="Unassembled WGS sequence"/>
</dbReference>
<evidence type="ECO:0000313" key="6">
    <source>
        <dbReference type="EMBL" id="PWA90409.1"/>
    </source>
</evidence>
<accession>A0A2U1PXA9</accession>
<dbReference type="OrthoDB" id="1722902at2759"/>
<keyword evidence="7" id="KW-1185">Reference proteome</keyword>
<keyword evidence="3" id="KW-0067">ATP-binding</keyword>
<dbReference type="EMBL" id="PKPP01000632">
    <property type="protein sequence ID" value="PWA90409.1"/>
    <property type="molecule type" value="Genomic_DNA"/>
</dbReference>
<name>A0A2U1PXA9_ARTAN</name>
<dbReference type="Gene3D" id="3.40.50.300">
    <property type="entry name" value="P-loop containing nucleotide triphosphate hydrolases"/>
    <property type="match status" value="1"/>
</dbReference>